<dbReference type="GO" id="GO:0003677">
    <property type="term" value="F:DNA binding"/>
    <property type="evidence" value="ECO:0007669"/>
    <property type="project" value="UniProtKB-KW"/>
</dbReference>
<dbReference type="AlphaFoldDB" id="A0A7K1T5E7"/>
<keyword evidence="1" id="KW-0238">DNA-binding</keyword>
<dbReference type="SMART" id="SM00530">
    <property type="entry name" value="HTH_XRE"/>
    <property type="match status" value="1"/>
</dbReference>
<organism evidence="4 5">
    <name type="scientific">Adlercreutzia rubneri</name>
    <dbReference type="NCBI Taxonomy" id="2916441"/>
    <lineage>
        <taxon>Bacteria</taxon>
        <taxon>Bacillati</taxon>
        <taxon>Actinomycetota</taxon>
        <taxon>Coriobacteriia</taxon>
        <taxon>Eggerthellales</taxon>
        <taxon>Eggerthellaceae</taxon>
        <taxon>Adlercreutzia</taxon>
    </lineage>
</organism>
<protein>
    <submittedName>
        <fullName evidence="4">Helix-turn-helix domain-containing protein</fullName>
    </submittedName>
</protein>
<dbReference type="EMBL" id="WPOO01000008">
    <property type="protein sequence ID" value="MVN58828.1"/>
    <property type="molecule type" value="Genomic_DNA"/>
</dbReference>
<comment type="caution">
    <text evidence="4">The sequence shown here is derived from an EMBL/GenBank/DDBJ whole genome shotgun (WGS) entry which is preliminary data.</text>
</comment>
<keyword evidence="2" id="KW-0472">Membrane</keyword>
<accession>A0A7K1T5E7</accession>
<evidence type="ECO:0000259" key="3">
    <source>
        <dbReference type="PROSITE" id="PS50943"/>
    </source>
</evidence>
<evidence type="ECO:0000313" key="5">
    <source>
        <dbReference type="Proteomes" id="UP000488839"/>
    </source>
</evidence>
<sequence length="128" mass="13926">MGLGLPEVVMVLAVIVIKVIPYILFAVLVALVVRYLNARPRRDRERKTAHSLGEVLAEERRRCGMTQEFVAHELGVSRQAVSKWEKGTSDPSTHNLIALAELYGVDAATLIKSVERDGSKAASAASEG</sequence>
<evidence type="ECO:0000313" key="4">
    <source>
        <dbReference type="EMBL" id="MVN58828.1"/>
    </source>
</evidence>
<dbReference type="SUPFAM" id="SSF47413">
    <property type="entry name" value="lambda repressor-like DNA-binding domains"/>
    <property type="match status" value="1"/>
</dbReference>
<dbReference type="CDD" id="cd00093">
    <property type="entry name" value="HTH_XRE"/>
    <property type="match status" value="1"/>
</dbReference>
<dbReference type="Pfam" id="PF01381">
    <property type="entry name" value="HTH_3"/>
    <property type="match status" value="1"/>
</dbReference>
<keyword evidence="2" id="KW-0812">Transmembrane</keyword>
<dbReference type="PANTHER" id="PTHR46558">
    <property type="entry name" value="TRACRIPTIONAL REGULATORY PROTEIN-RELATED-RELATED"/>
    <property type="match status" value="1"/>
</dbReference>
<name>A0A7K1T5E7_9ACTN</name>
<feature type="transmembrane region" description="Helical" evidence="2">
    <location>
        <begin position="12"/>
        <end position="36"/>
    </location>
</feature>
<dbReference type="Gene3D" id="1.10.260.40">
    <property type="entry name" value="lambda repressor-like DNA-binding domains"/>
    <property type="match status" value="1"/>
</dbReference>
<feature type="domain" description="HTH cro/C1-type" evidence="3">
    <location>
        <begin position="56"/>
        <end position="110"/>
    </location>
</feature>
<dbReference type="InterPro" id="IPR010982">
    <property type="entry name" value="Lambda_DNA-bd_dom_sf"/>
</dbReference>
<reference evidence="4 5" key="1">
    <citation type="submission" date="2019-11" db="EMBL/GenBank/DDBJ databases">
        <title>Whole genome shotgun sequencing (WGS) data from Adlercreutzia equolifaciens ResAG-91, Eggerthella lenta MRI-F36, MRI-F37, MRI-F40, ResAG-49, ResAG-88, ResAG-121, ResAG-145, and Gordonibacter sp. ResAG-5, ResAG-26, ResAG-43, ResAG-50, ResAG-59.</title>
        <authorList>
            <person name="Stoll D.A."/>
            <person name="Danylec N."/>
            <person name="Franz C.M.A.P."/>
            <person name="Huch M."/>
        </authorList>
    </citation>
    <scope>NUCLEOTIDE SEQUENCE [LARGE SCALE GENOMIC DNA]</scope>
    <source>
        <strain evidence="4 5">ResAG-91</strain>
    </source>
</reference>
<evidence type="ECO:0000256" key="1">
    <source>
        <dbReference type="ARBA" id="ARBA00023125"/>
    </source>
</evidence>
<gene>
    <name evidence="4" type="ORF">GO707_06280</name>
</gene>
<keyword evidence="5" id="KW-1185">Reference proteome</keyword>
<proteinExistence type="predicted"/>
<dbReference type="InterPro" id="IPR001387">
    <property type="entry name" value="Cro/C1-type_HTH"/>
</dbReference>
<dbReference type="PROSITE" id="PS50943">
    <property type="entry name" value="HTH_CROC1"/>
    <property type="match status" value="1"/>
</dbReference>
<keyword evidence="2" id="KW-1133">Transmembrane helix</keyword>
<dbReference type="PANTHER" id="PTHR46558:SF4">
    <property type="entry name" value="DNA-BIDING PHAGE PROTEIN"/>
    <property type="match status" value="1"/>
</dbReference>
<evidence type="ECO:0000256" key="2">
    <source>
        <dbReference type="SAM" id="Phobius"/>
    </source>
</evidence>
<dbReference type="Proteomes" id="UP000488839">
    <property type="component" value="Unassembled WGS sequence"/>
</dbReference>